<accession>A0A848IXS5</accession>
<sequence length="382" mass="44552">MKSKSLKFFLLIFSIKFILASLVSSYYLFYSKGDLNSYLFDLQVISNELGWSFNKTFEFYINNGLLNSKLIYGNDFRALTFEKVLYPFYRLSFKSIWILNAIIALSQSYLFTRIKFGRKINRYIYFVLLSMFFVPGLAFWTSGVLKESVYLILILYIIWVTYNKQKFVFISFSILAAYIAFLIKPYNSVFLCGFLFVFFLFGTSYNLVLKLVLTGMLIIGSIFILPSLNPNFSFDRVSAVIEENSSIYLSQCNDDNCIPIDTEQSVLASKNILISFFYGLYGPISFLSENIFIKVSSINSLMFLFISLATIYLIIKQKTYNFNVAITITYIIFVSILTSLTTLNYGTLMRYSIYYSSFVWGGFFLFFEQEMWSGRNKNHRLW</sequence>
<gene>
    <name evidence="2" type="ORF">HH304_11865</name>
</gene>
<dbReference type="Proteomes" id="UP000559010">
    <property type="component" value="Unassembled WGS sequence"/>
</dbReference>
<feature type="transmembrane region" description="Helical" evidence="1">
    <location>
        <begin position="91"/>
        <end position="111"/>
    </location>
</feature>
<reference evidence="2 3" key="1">
    <citation type="submission" date="2020-04" db="EMBL/GenBank/DDBJ databases">
        <title>Flammeovirgaceae bacterium KN852 isolated from deep sea.</title>
        <authorList>
            <person name="Zhang D.-C."/>
        </authorList>
    </citation>
    <scope>NUCLEOTIDE SEQUENCE [LARGE SCALE GENOMIC DNA]</scope>
    <source>
        <strain evidence="2 3">KN852</strain>
    </source>
</reference>
<evidence type="ECO:0000313" key="2">
    <source>
        <dbReference type="EMBL" id="NMM49097.1"/>
    </source>
</evidence>
<feature type="transmembrane region" description="Helical" evidence="1">
    <location>
        <begin position="7"/>
        <end position="29"/>
    </location>
</feature>
<evidence type="ECO:0000256" key="1">
    <source>
        <dbReference type="SAM" id="Phobius"/>
    </source>
</evidence>
<feature type="transmembrane region" description="Helical" evidence="1">
    <location>
        <begin position="322"/>
        <end position="342"/>
    </location>
</feature>
<dbReference type="RefSeq" id="WP_169681747.1">
    <property type="nucleotide sequence ID" value="NZ_JABBNU010000007.1"/>
</dbReference>
<evidence type="ECO:0008006" key="4">
    <source>
        <dbReference type="Google" id="ProtNLM"/>
    </source>
</evidence>
<feature type="transmembrane region" description="Helical" evidence="1">
    <location>
        <begin position="123"/>
        <end position="142"/>
    </location>
</feature>
<protein>
    <recommendedName>
        <fullName evidence="4">Dolichyl-phosphate-mannose-protein mannosyltransferase</fullName>
    </recommendedName>
</protein>
<feature type="transmembrane region" description="Helical" evidence="1">
    <location>
        <begin position="348"/>
        <end position="367"/>
    </location>
</feature>
<comment type="caution">
    <text evidence="2">The sequence shown here is derived from an EMBL/GenBank/DDBJ whole genome shotgun (WGS) entry which is preliminary data.</text>
</comment>
<proteinExistence type="predicted"/>
<feature type="transmembrane region" description="Helical" evidence="1">
    <location>
        <begin position="175"/>
        <end position="201"/>
    </location>
</feature>
<feature type="transmembrane region" description="Helical" evidence="1">
    <location>
        <begin position="148"/>
        <end position="163"/>
    </location>
</feature>
<organism evidence="2 3">
    <name type="scientific">Marinigracilibium pacificum</name>
    <dbReference type="NCBI Taxonomy" id="2729599"/>
    <lineage>
        <taxon>Bacteria</taxon>
        <taxon>Pseudomonadati</taxon>
        <taxon>Bacteroidota</taxon>
        <taxon>Cytophagia</taxon>
        <taxon>Cytophagales</taxon>
        <taxon>Flammeovirgaceae</taxon>
        <taxon>Marinigracilibium</taxon>
    </lineage>
</organism>
<keyword evidence="1" id="KW-0812">Transmembrane</keyword>
<feature type="transmembrane region" description="Helical" evidence="1">
    <location>
        <begin position="207"/>
        <end position="228"/>
    </location>
</feature>
<keyword evidence="1" id="KW-0472">Membrane</keyword>
<feature type="transmembrane region" description="Helical" evidence="1">
    <location>
        <begin position="298"/>
        <end position="315"/>
    </location>
</feature>
<dbReference type="EMBL" id="JABBNU010000007">
    <property type="protein sequence ID" value="NMM49097.1"/>
    <property type="molecule type" value="Genomic_DNA"/>
</dbReference>
<feature type="transmembrane region" description="Helical" evidence="1">
    <location>
        <begin position="272"/>
        <end position="292"/>
    </location>
</feature>
<dbReference type="AlphaFoldDB" id="A0A848IXS5"/>
<evidence type="ECO:0000313" key="3">
    <source>
        <dbReference type="Proteomes" id="UP000559010"/>
    </source>
</evidence>
<name>A0A848IXS5_9BACT</name>
<keyword evidence="3" id="KW-1185">Reference proteome</keyword>
<keyword evidence="1" id="KW-1133">Transmembrane helix</keyword>